<dbReference type="AlphaFoldDB" id="A0A1B6PHG3"/>
<keyword evidence="3" id="KW-1185">Reference proteome</keyword>
<evidence type="ECO:0000313" key="3">
    <source>
        <dbReference type="Proteomes" id="UP000000768"/>
    </source>
</evidence>
<dbReference type="EMBL" id="CM000766">
    <property type="protein sequence ID" value="KXG25131.1"/>
    <property type="molecule type" value="Genomic_DNA"/>
</dbReference>
<gene>
    <name evidence="2" type="ORF">SORBI_3007G124700</name>
</gene>
<dbReference type="Proteomes" id="UP000000768">
    <property type="component" value="Chromosome 7"/>
</dbReference>
<organism evidence="2 3">
    <name type="scientific">Sorghum bicolor</name>
    <name type="common">Sorghum</name>
    <name type="synonym">Sorghum vulgare</name>
    <dbReference type="NCBI Taxonomy" id="4558"/>
    <lineage>
        <taxon>Eukaryota</taxon>
        <taxon>Viridiplantae</taxon>
        <taxon>Streptophyta</taxon>
        <taxon>Embryophyta</taxon>
        <taxon>Tracheophyta</taxon>
        <taxon>Spermatophyta</taxon>
        <taxon>Magnoliopsida</taxon>
        <taxon>Liliopsida</taxon>
        <taxon>Poales</taxon>
        <taxon>Poaceae</taxon>
        <taxon>PACMAD clade</taxon>
        <taxon>Panicoideae</taxon>
        <taxon>Andropogonodae</taxon>
        <taxon>Andropogoneae</taxon>
        <taxon>Sorghinae</taxon>
        <taxon>Sorghum</taxon>
    </lineage>
</organism>
<dbReference type="InParanoid" id="A0A1B6PHG3"/>
<evidence type="ECO:0000313" key="2">
    <source>
        <dbReference type="EMBL" id="KXG25131.1"/>
    </source>
</evidence>
<reference evidence="2 3" key="1">
    <citation type="journal article" date="2009" name="Nature">
        <title>The Sorghum bicolor genome and the diversification of grasses.</title>
        <authorList>
            <person name="Paterson A.H."/>
            <person name="Bowers J.E."/>
            <person name="Bruggmann R."/>
            <person name="Dubchak I."/>
            <person name="Grimwood J."/>
            <person name="Gundlach H."/>
            <person name="Haberer G."/>
            <person name="Hellsten U."/>
            <person name="Mitros T."/>
            <person name="Poliakov A."/>
            <person name="Schmutz J."/>
            <person name="Spannagl M."/>
            <person name="Tang H."/>
            <person name="Wang X."/>
            <person name="Wicker T."/>
            <person name="Bharti A.K."/>
            <person name="Chapman J."/>
            <person name="Feltus F.A."/>
            <person name="Gowik U."/>
            <person name="Grigoriev I.V."/>
            <person name="Lyons E."/>
            <person name="Maher C.A."/>
            <person name="Martis M."/>
            <person name="Narechania A."/>
            <person name="Otillar R.P."/>
            <person name="Penning B.W."/>
            <person name="Salamov A.A."/>
            <person name="Wang Y."/>
            <person name="Zhang L."/>
            <person name="Carpita N.C."/>
            <person name="Freeling M."/>
            <person name="Gingle A.R."/>
            <person name="Hash C.T."/>
            <person name="Keller B."/>
            <person name="Klein P."/>
            <person name="Kresovich S."/>
            <person name="McCann M.C."/>
            <person name="Ming R."/>
            <person name="Peterson D.G."/>
            <person name="Mehboob-ur-Rahman"/>
            <person name="Ware D."/>
            <person name="Westhoff P."/>
            <person name="Mayer K.F."/>
            <person name="Messing J."/>
            <person name="Rokhsar D.S."/>
        </authorList>
    </citation>
    <scope>NUCLEOTIDE SEQUENCE [LARGE SCALE GENOMIC DNA]</scope>
    <source>
        <strain evidence="3">cv. BTx623</strain>
    </source>
</reference>
<proteinExistence type="predicted"/>
<evidence type="ECO:0000256" key="1">
    <source>
        <dbReference type="SAM" id="MobiDB-lite"/>
    </source>
</evidence>
<reference evidence="3" key="2">
    <citation type="journal article" date="2018" name="Plant J.">
        <title>The Sorghum bicolor reference genome: improved assembly, gene annotations, a transcriptome atlas, and signatures of genome organization.</title>
        <authorList>
            <person name="McCormick R.F."/>
            <person name="Truong S.K."/>
            <person name="Sreedasyam A."/>
            <person name="Jenkins J."/>
            <person name="Shu S."/>
            <person name="Sims D."/>
            <person name="Kennedy M."/>
            <person name="Amirebrahimi M."/>
            <person name="Weers B.D."/>
            <person name="McKinley B."/>
            <person name="Mattison A."/>
            <person name="Morishige D.T."/>
            <person name="Grimwood J."/>
            <person name="Schmutz J."/>
            <person name="Mullet J.E."/>
        </authorList>
    </citation>
    <scope>NUCLEOTIDE SEQUENCE [LARGE SCALE GENOMIC DNA]</scope>
    <source>
        <strain evidence="3">cv. BTx623</strain>
    </source>
</reference>
<sequence>MRERPRRRLPSPYGGSTSQRGMNGEAPGPAARKSAEEANPASQAGKGNHGPTTTNSTKIWRWKSLKRWKLNV</sequence>
<name>A0A1B6PHG3_SORBI</name>
<dbReference type="Gramene" id="KXG25131">
    <property type="protein sequence ID" value="KXG25131"/>
    <property type="gene ID" value="SORBI_3007G124700"/>
</dbReference>
<feature type="region of interest" description="Disordered" evidence="1">
    <location>
        <begin position="1"/>
        <end position="60"/>
    </location>
</feature>
<accession>A0A1B6PHG3</accession>
<protein>
    <submittedName>
        <fullName evidence="2">Uncharacterized protein</fullName>
    </submittedName>
</protein>